<keyword evidence="4 7" id="KW-0808">Transferase</keyword>
<dbReference type="InterPro" id="IPR002155">
    <property type="entry name" value="Thiolase"/>
</dbReference>
<comment type="pathway">
    <text evidence="2">Aromatic compound metabolism.</text>
</comment>
<dbReference type="SUPFAM" id="SSF53901">
    <property type="entry name" value="Thiolase-like"/>
    <property type="match status" value="2"/>
</dbReference>
<name>A0ABV6EEB1_9GAMM</name>
<feature type="domain" description="Thiolase N-terminal" evidence="8">
    <location>
        <begin position="5"/>
        <end position="268"/>
    </location>
</feature>
<gene>
    <name evidence="10" type="primary">pcaF</name>
    <name evidence="10" type="ORF">ACFFJ3_12590</name>
</gene>
<dbReference type="NCBIfam" id="TIGR01930">
    <property type="entry name" value="AcCoA-C-Actrans"/>
    <property type="match status" value="1"/>
</dbReference>
<evidence type="ECO:0000313" key="10">
    <source>
        <dbReference type="EMBL" id="MFC0227334.1"/>
    </source>
</evidence>
<evidence type="ECO:0000256" key="3">
    <source>
        <dbReference type="ARBA" id="ARBA00010982"/>
    </source>
</evidence>
<dbReference type="InterPro" id="IPR050215">
    <property type="entry name" value="Thiolase-like_sf_Thiolase"/>
</dbReference>
<evidence type="ECO:0000256" key="4">
    <source>
        <dbReference type="ARBA" id="ARBA00022679"/>
    </source>
</evidence>
<feature type="domain" description="Thiolase C-terminal" evidence="9">
    <location>
        <begin position="277"/>
        <end position="400"/>
    </location>
</feature>
<dbReference type="NCBIfam" id="NF006551">
    <property type="entry name" value="PRK09050.1"/>
    <property type="match status" value="1"/>
</dbReference>
<evidence type="ECO:0000259" key="8">
    <source>
        <dbReference type="Pfam" id="PF00108"/>
    </source>
</evidence>
<evidence type="ECO:0000313" key="11">
    <source>
        <dbReference type="Proteomes" id="UP001589792"/>
    </source>
</evidence>
<dbReference type="NCBIfam" id="TIGR02430">
    <property type="entry name" value="pcaF"/>
    <property type="match status" value="1"/>
</dbReference>
<dbReference type="InterPro" id="IPR020615">
    <property type="entry name" value="Thiolase_acyl_enz_int_AS"/>
</dbReference>
<dbReference type="EC" id="2.3.1.174" evidence="10"/>
<dbReference type="InterPro" id="IPR020617">
    <property type="entry name" value="Thiolase_C"/>
</dbReference>
<dbReference type="PANTHER" id="PTHR43853">
    <property type="entry name" value="3-KETOACYL-COA THIOLASE, PEROXISOMAL"/>
    <property type="match status" value="1"/>
</dbReference>
<dbReference type="InterPro" id="IPR020616">
    <property type="entry name" value="Thiolase_N"/>
</dbReference>
<dbReference type="PROSITE" id="PS00098">
    <property type="entry name" value="THIOLASE_1"/>
    <property type="match status" value="1"/>
</dbReference>
<evidence type="ECO:0000256" key="1">
    <source>
        <dbReference type="ARBA" id="ARBA00005189"/>
    </source>
</evidence>
<dbReference type="PANTHER" id="PTHR43853:SF2">
    <property type="entry name" value="3-OXOADIPYL-COA_3-OXO-5,6-DEHYDROSUBERYL-COA THIOLASE"/>
    <property type="match status" value="1"/>
</dbReference>
<evidence type="ECO:0000256" key="5">
    <source>
        <dbReference type="ARBA" id="ARBA00023315"/>
    </source>
</evidence>
<keyword evidence="5 7" id="KW-0012">Acyltransferase</keyword>
<accession>A0ABV6EEB1</accession>
<evidence type="ECO:0000256" key="2">
    <source>
        <dbReference type="ARBA" id="ARBA00005211"/>
    </source>
</evidence>
<dbReference type="Pfam" id="PF02803">
    <property type="entry name" value="Thiolase_C"/>
    <property type="match status" value="1"/>
</dbReference>
<dbReference type="Gene3D" id="3.40.47.10">
    <property type="match status" value="1"/>
</dbReference>
<dbReference type="PROSITE" id="PS00737">
    <property type="entry name" value="THIOLASE_2"/>
    <property type="match status" value="1"/>
</dbReference>
<dbReference type="RefSeq" id="WP_380675790.1">
    <property type="nucleotide sequence ID" value="NZ_CP173186.1"/>
</dbReference>
<sequence>MNQAFICDGVRTPIGRYGGSLANVRADDLAALPLRALLARYPDVDWSRVDDVILGCANQAGEDNRNLARMAALLAGLPQKVSGTTINRLCGSGLDALAMAARAIKAGEANLLLAGGAESMTRAPMVMGKADSAFSRQAQLFDTTIGWRFVNPLMHAAFGTDSMPETAENVAAQFGISRDDQDAFALRSQQRTALAQQRGILAQEIIPVSLTDKRGAITQFSTDEHPRAETTLEQLKKLKTPFRQPGCITAGNASGVNDGAAALIVASEAMALPQGLTPRARIVATATCGVEPRLMGIGPLPATRKVLQIAGLSLAQMDVIELNEAFAAQALAVLRQLGLPDDAEQVNPNGGAIALGHPLGMSGARLALSALFELERRAGRYALCTMCIGVGQGIAMIIERV</sequence>
<protein>
    <submittedName>
        <fullName evidence="10">3-oxoadipyl-CoA thiolase</fullName>
        <ecNumber evidence="10">2.3.1.174</ecNumber>
    </submittedName>
</protein>
<organism evidence="10 11">
    <name type="scientific">Serratia aquatilis</name>
    <dbReference type="NCBI Taxonomy" id="1737515"/>
    <lineage>
        <taxon>Bacteria</taxon>
        <taxon>Pseudomonadati</taxon>
        <taxon>Pseudomonadota</taxon>
        <taxon>Gammaproteobacteria</taxon>
        <taxon>Enterobacterales</taxon>
        <taxon>Yersiniaceae</taxon>
        <taxon>Serratia</taxon>
    </lineage>
</organism>
<dbReference type="CDD" id="cd00751">
    <property type="entry name" value="thiolase"/>
    <property type="match status" value="1"/>
</dbReference>
<evidence type="ECO:0000256" key="6">
    <source>
        <dbReference type="ARBA" id="ARBA00048527"/>
    </source>
</evidence>
<keyword evidence="11" id="KW-1185">Reference proteome</keyword>
<dbReference type="InterPro" id="IPR016039">
    <property type="entry name" value="Thiolase-like"/>
</dbReference>
<dbReference type="Proteomes" id="UP001589792">
    <property type="component" value="Unassembled WGS sequence"/>
</dbReference>
<dbReference type="GO" id="GO:0033812">
    <property type="term" value="F:3-oxoadipyl-CoA thiolase activity"/>
    <property type="evidence" value="ECO:0007669"/>
    <property type="project" value="UniProtKB-EC"/>
</dbReference>
<evidence type="ECO:0000256" key="7">
    <source>
        <dbReference type="RuleBase" id="RU003557"/>
    </source>
</evidence>
<comment type="similarity">
    <text evidence="3 7">Belongs to the thiolase-like superfamily. Thiolase family.</text>
</comment>
<evidence type="ECO:0000259" key="9">
    <source>
        <dbReference type="Pfam" id="PF02803"/>
    </source>
</evidence>
<comment type="catalytic activity">
    <reaction evidence="6">
        <text>succinyl-CoA + acetyl-CoA = 3-oxoadipyl-CoA + CoA</text>
        <dbReference type="Rhea" id="RHEA:19481"/>
        <dbReference type="ChEBI" id="CHEBI:57287"/>
        <dbReference type="ChEBI" id="CHEBI:57288"/>
        <dbReference type="ChEBI" id="CHEBI:57292"/>
        <dbReference type="ChEBI" id="CHEBI:57348"/>
        <dbReference type="EC" id="2.3.1.174"/>
    </reaction>
</comment>
<dbReference type="InterPro" id="IPR012793">
    <property type="entry name" value="PcaF"/>
</dbReference>
<dbReference type="InterPro" id="IPR020610">
    <property type="entry name" value="Thiolase_AS"/>
</dbReference>
<reference evidence="10 11" key="1">
    <citation type="submission" date="2024-09" db="EMBL/GenBank/DDBJ databases">
        <authorList>
            <person name="Sun Q."/>
            <person name="Mori K."/>
        </authorList>
    </citation>
    <scope>NUCLEOTIDE SEQUENCE [LARGE SCALE GENOMIC DNA]</scope>
    <source>
        <strain evidence="10 11">CCM 8626</strain>
    </source>
</reference>
<dbReference type="Pfam" id="PF00108">
    <property type="entry name" value="Thiolase_N"/>
    <property type="match status" value="1"/>
</dbReference>
<proteinExistence type="inferred from homology"/>
<dbReference type="InterPro" id="IPR020613">
    <property type="entry name" value="Thiolase_CS"/>
</dbReference>
<comment type="caution">
    <text evidence="10">The sequence shown here is derived from an EMBL/GenBank/DDBJ whole genome shotgun (WGS) entry which is preliminary data.</text>
</comment>
<comment type="pathway">
    <text evidence="1">Lipid metabolism.</text>
</comment>
<dbReference type="PIRSF" id="PIRSF000429">
    <property type="entry name" value="Ac-CoA_Ac_transf"/>
    <property type="match status" value="1"/>
</dbReference>
<dbReference type="EMBL" id="JBHLXG010000010">
    <property type="protein sequence ID" value="MFC0227334.1"/>
    <property type="molecule type" value="Genomic_DNA"/>
</dbReference>
<dbReference type="PROSITE" id="PS00099">
    <property type="entry name" value="THIOLASE_3"/>
    <property type="match status" value="1"/>
</dbReference>